<dbReference type="EMBL" id="JABRWO010000002">
    <property type="protein sequence ID" value="MBA2113619.1"/>
    <property type="molecule type" value="Genomic_DNA"/>
</dbReference>
<dbReference type="Pfam" id="PF01797">
    <property type="entry name" value="Y1_Tnp"/>
    <property type="match status" value="1"/>
</dbReference>
<dbReference type="Gene3D" id="3.30.70.1290">
    <property type="entry name" value="Transposase IS200-like"/>
    <property type="match status" value="1"/>
</dbReference>
<evidence type="ECO:0000313" key="3">
    <source>
        <dbReference type="Proteomes" id="UP000551616"/>
    </source>
</evidence>
<gene>
    <name evidence="2" type="ORF">HOV93_07690</name>
</gene>
<keyword evidence="3" id="KW-1185">Reference proteome</keyword>
<dbReference type="SUPFAM" id="SSF143422">
    <property type="entry name" value="Transposase IS200-like"/>
    <property type="match status" value="1"/>
</dbReference>
<dbReference type="InterPro" id="IPR002686">
    <property type="entry name" value="Transposase_17"/>
</dbReference>
<sequence length="156" mass="18318">MKGHQIVPQSYARLYVHIIFSTRQRKRWIQREWAPRLYEYFAGTIRRRNSDLVLAGGVEDHVHLLVSLSREACVADVVRDVKAASSSWVHENIREASLFAWQNGYSAFSVSHSALPDVKNYIANQEDHHQTWTFREKLIAFFARHEIEFQEEYLDA</sequence>
<comment type="caution">
    <text evidence="2">The sequence shown here is derived from an EMBL/GenBank/DDBJ whole genome shotgun (WGS) entry which is preliminary data.</text>
</comment>
<feature type="domain" description="Transposase IS200-like" evidence="1">
    <location>
        <begin position="11"/>
        <end position="125"/>
    </location>
</feature>
<protein>
    <recommendedName>
        <fullName evidence="1">Transposase IS200-like domain-containing protein</fullName>
    </recommendedName>
</protein>
<dbReference type="Proteomes" id="UP000551616">
    <property type="component" value="Unassembled WGS sequence"/>
</dbReference>
<dbReference type="GO" id="GO:0006313">
    <property type="term" value="P:DNA transposition"/>
    <property type="evidence" value="ECO:0007669"/>
    <property type="project" value="InterPro"/>
</dbReference>
<organism evidence="2 3">
    <name type="scientific">Bremerella alba</name>
    <dbReference type="NCBI Taxonomy" id="980252"/>
    <lineage>
        <taxon>Bacteria</taxon>
        <taxon>Pseudomonadati</taxon>
        <taxon>Planctomycetota</taxon>
        <taxon>Planctomycetia</taxon>
        <taxon>Pirellulales</taxon>
        <taxon>Pirellulaceae</taxon>
        <taxon>Bremerella</taxon>
    </lineage>
</organism>
<dbReference type="GO" id="GO:0003677">
    <property type="term" value="F:DNA binding"/>
    <property type="evidence" value="ECO:0007669"/>
    <property type="project" value="InterPro"/>
</dbReference>
<dbReference type="GO" id="GO:0004803">
    <property type="term" value="F:transposase activity"/>
    <property type="evidence" value="ECO:0007669"/>
    <property type="project" value="InterPro"/>
</dbReference>
<dbReference type="AlphaFoldDB" id="A0A7V8V2U6"/>
<reference evidence="2 3" key="1">
    <citation type="submission" date="2020-05" db="EMBL/GenBank/DDBJ databases">
        <title>Bremerella alba sp. nov., a novel planctomycete isolated from the surface of the macroalga Fucus spiralis.</title>
        <authorList>
            <person name="Godinho O."/>
            <person name="Botelho R."/>
            <person name="Albuquerque L."/>
            <person name="Wiegand S."/>
            <person name="Da Costa M.S."/>
            <person name="Lobo-Da-Cunha A."/>
            <person name="Jogler C."/>
            <person name="Lage O.M."/>
        </authorList>
    </citation>
    <scope>NUCLEOTIDE SEQUENCE [LARGE SCALE GENOMIC DNA]</scope>
    <source>
        <strain evidence="2 3">FF15</strain>
    </source>
</reference>
<dbReference type="PANTHER" id="PTHR33360:SF2">
    <property type="entry name" value="TRANSPOSASE FOR INSERTION SEQUENCE ELEMENT IS200"/>
    <property type="match status" value="1"/>
</dbReference>
<evidence type="ECO:0000313" key="2">
    <source>
        <dbReference type="EMBL" id="MBA2113619.1"/>
    </source>
</evidence>
<dbReference type="PANTHER" id="PTHR33360">
    <property type="entry name" value="TRANSPOSASE FOR INSERTION SEQUENCE ELEMENT IS200"/>
    <property type="match status" value="1"/>
</dbReference>
<dbReference type="InterPro" id="IPR036515">
    <property type="entry name" value="Transposase_17_sf"/>
</dbReference>
<accession>A0A7V8V2U6</accession>
<evidence type="ECO:0000259" key="1">
    <source>
        <dbReference type="SMART" id="SM01321"/>
    </source>
</evidence>
<name>A0A7V8V2U6_9BACT</name>
<proteinExistence type="predicted"/>
<dbReference type="SMART" id="SM01321">
    <property type="entry name" value="Y1_Tnp"/>
    <property type="match status" value="1"/>
</dbReference>
<dbReference type="NCBIfam" id="NF033573">
    <property type="entry name" value="transpos_IS200"/>
    <property type="match status" value="1"/>
</dbReference>